<evidence type="ECO:0000313" key="2">
    <source>
        <dbReference type="EMBL" id="CAE8633424.1"/>
    </source>
</evidence>
<proteinExistence type="predicted"/>
<organism evidence="2 3">
    <name type="scientific">Polarella glacialis</name>
    <name type="common">Dinoflagellate</name>
    <dbReference type="NCBI Taxonomy" id="89957"/>
    <lineage>
        <taxon>Eukaryota</taxon>
        <taxon>Sar</taxon>
        <taxon>Alveolata</taxon>
        <taxon>Dinophyceae</taxon>
        <taxon>Suessiales</taxon>
        <taxon>Suessiaceae</taxon>
        <taxon>Polarella</taxon>
    </lineage>
</organism>
<accession>A0A813H656</accession>
<keyword evidence="3" id="KW-1185">Reference proteome</keyword>
<dbReference type="SUPFAM" id="SSF54928">
    <property type="entry name" value="RNA-binding domain, RBD"/>
    <property type="match status" value="1"/>
</dbReference>
<name>A0A813H656_POLGL</name>
<dbReference type="EMBL" id="CAJNNV010030761">
    <property type="protein sequence ID" value="CAE8633424.1"/>
    <property type="molecule type" value="Genomic_DNA"/>
</dbReference>
<dbReference type="GO" id="GO:0003676">
    <property type="term" value="F:nucleic acid binding"/>
    <property type="evidence" value="ECO:0007669"/>
    <property type="project" value="InterPro"/>
</dbReference>
<gene>
    <name evidence="2" type="ORF">PGLA1383_LOCUS49320</name>
</gene>
<dbReference type="AlphaFoldDB" id="A0A813H656"/>
<dbReference type="Proteomes" id="UP000654075">
    <property type="component" value="Unassembled WGS sequence"/>
</dbReference>
<feature type="region of interest" description="Disordered" evidence="1">
    <location>
        <begin position="1"/>
        <end position="31"/>
    </location>
</feature>
<protein>
    <submittedName>
        <fullName evidence="2">Uncharacterized protein</fullName>
    </submittedName>
</protein>
<evidence type="ECO:0000256" key="1">
    <source>
        <dbReference type="SAM" id="MobiDB-lite"/>
    </source>
</evidence>
<sequence length="300" mass="31637">MQFQMSGQQFQLSGQQQQQQPMSGSSVLQRRLSVPGSQSAIRLEYFGGNTMLHVDSQCPGSGCSSSSSSSRTGPWTSNPIIASNGQNLAILIPGSYSMTAMALQIHPGGGVSVNSASLDRASFDQTYGPSQGFSELQWDPKPQEEPATLEVSGFPIEASPLEISAAIEASGREVKSVKVLRHTSLQGLTLAKVIMASLKDAQAVIDELDQFEFIPGHHLTARLEAFAPDGTAIEEGGATAVSKVQEVVANAAQGWERTAPAVGWEKPGLAPSLKARAPLPPSLLVEAFPPEPAEPSFPSV</sequence>
<feature type="non-terminal residue" evidence="2">
    <location>
        <position position="1"/>
    </location>
</feature>
<reference evidence="2" key="1">
    <citation type="submission" date="2021-02" db="EMBL/GenBank/DDBJ databases">
        <authorList>
            <person name="Dougan E. K."/>
            <person name="Rhodes N."/>
            <person name="Thang M."/>
            <person name="Chan C."/>
        </authorList>
    </citation>
    <scope>NUCLEOTIDE SEQUENCE</scope>
</reference>
<dbReference type="InterPro" id="IPR035979">
    <property type="entry name" value="RBD_domain_sf"/>
</dbReference>
<feature type="compositionally biased region" description="Low complexity" evidence="1">
    <location>
        <begin position="1"/>
        <end position="26"/>
    </location>
</feature>
<evidence type="ECO:0000313" key="3">
    <source>
        <dbReference type="Proteomes" id="UP000654075"/>
    </source>
</evidence>
<comment type="caution">
    <text evidence="2">The sequence shown here is derived from an EMBL/GenBank/DDBJ whole genome shotgun (WGS) entry which is preliminary data.</text>
</comment>